<accession>A0ABN9PR93</accession>
<keyword evidence="2" id="KW-0472">Membrane</keyword>
<sequence length="164" mass="17150">MFKRNCLQDFCILSSHRIISLRAYAGTSTVGSCSTRGSPSSSPSSPLLAPSSRRAAFLNPSLGPIRARRLLNVLLTGGLLGFSLGWHFGWNITMGNVLGLSTSGIPISATFVSVAPHPEKQHLHGGVFGPEDGGVVSPAAYLLGVLLLALLYGWPRGDLAALPG</sequence>
<dbReference type="EMBL" id="CAUYUJ010001114">
    <property type="protein sequence ID" value="CAK0794283.1"/>
    <property type="molecule type" value="Genomic_DNA"/>
</dbReference>
<reference evidence="3" key="1">
    <citation type="submission" date="2023-10" db="EMBL/GenBank/DDBJ databases">
        <authorList>
            <person name="Chen Y."/>
            <person name="Shah S."/>
            <person name="Dougan E. K."/>
            <person name="Thang M."/>
            <person name="Chan C."/>
        </authorList>
    </citation>
    <scope>NUCLEOTIDE SEQUENCE [LARGE SCALE GENOMIC DNA]</scope>
</reference>
<gene>
    <name evidence="3" type="ORF">PCOR1329_LOCUS4343</name>
</gene>
<dbReference type="PANTHER" id="PTHR39430">
    <property type="entry name" value="MEMBRANE-ASSOCIATED PROTEASE-RELATED"/>
    <property type="match status" value="1"/>
</dbReference>
<evidence type="ECO:0000256" key="1">
    <source>
        <dbReference type="SAM" id="MobiDB-lite"/>
    </source>
</evidence>
<evidence type="ECO:0000256" key="2">
    <source>
        <dbReference type="SAM" id="Phobius"/>
    </source>
</evidence>
<feature type="transmembrane region" description="Helical" evidence="2">
    <location>
        <begin position="135"/>
        <end position="154"/>
    </location>
</feature>
<keyword evidence="2" id="KW-1133">Transmembrane helix</keyword>
<evidence type="ECO:0000313" key="3">
    <source>
        <dbReference type="EMBL" id="CAK0794283.1"/>
    </source>
</evidence>
<organism evidence="3 4">
    <name type="scientific">Prorocentrum cordatum</name>
    <dbReference type="NCBI Taxonomy" id="2364126"/>
    <lineage>
        <taxon>Eukaryota</taxon>
        <taxon>Sar</taxon>
        <taxon>Alveolata</taxon>
        <taxon>Dinophyceae</taxon>
        <taxon>Prorocentrales</taxon>
        <taxon>Prorocentraceae</taxon>
        <taxon>Prorocentrum</taxon>
    </lineage>
</organism>
<dbReference type="PANTHER" id="PTHR39430:SF1">
    <property type="entry name" value="PROTEASE"/>
    <property type="match status" value="1"/>
</dbReference>
<feature type="transmembrane region" description="Helical" evidence="2">
    <location>
        <begin position="70"/>
        <end position="88"/>
    </location>
</feature>
<proteinExistence type="predicted"/>
<feature type="compositionally biased region" description="Low complexity" evidence="1">
    <location>
        <begin position="38"/>
        <end position="50"/>
    </location>
</feature>
<comment type="caution">
    <text evidence="3">The sequence shown here is derived from an EMBL/GenBank/DDBJ whole genome shotgun (WGS) entry which is preliminary data.</text>
</comment>
<name>A0ABN9PR93_9DINO</name>
<dbReference type="Proteomes" id="UP001189429">
    <property type="component" value="Unassembled WGS sequence"/>
</dbReference>
<protein>
    <submittedName>
        <fullName evidence="3">Uncharacterized protein</fullName>
    </submittedName>
</protein>
<feature type="region of interest" description="Disordered" evidence="1">
    <location>
        <begin position="30"/>
        <end position="50"/>
    </location>
</feature>
<keyword evidence="4" id="KW-1185">Reference proteome</keyword>
<dbReference type="PROSITE" id="PS51257">
    <property type="entry name" value="PROKAR_LIPOPROTEIN"/>
    <property type="match status" value="1"/>
</dbReference>
<keyword evidence="2" id="KW-0812">Transmembrane</keyword>
<evidence type="ECO:0000313" key="4">
    <source>
        <dbReference type="Proteomes" id="UP001189429"/>
    </source>
</evidence>